<dbReference type="Proteomes" id="UP001321748">
    <property type="component" value="Chromosome"/>
</dbReference>
<feature type="coiled-coil region" evidence="2">
    <location>
        <begin position="425"/>
        <end position="459"/>
    </location>
</feature>
<keyword evidence="5" id="KW-1185">Reference proteome</keyword>
<keyword evidence="2" id="KW-0175">Coiled coil</keyword>
<dbReference type="SUPFAM" id="SSF52540">
    <property type="entry name" value="P-loop containing nucleoside triphosphate hydrolases"/>
    <property type="match status" value="1"/>
</dbReference>
<feature type="domain" description="Protein CR006 P-loop" evidence="3">
    <location>
        <begin position="14"/>
        <end position="732"/>
    </location>
</feature>
<evidence type="ECO:0000313" key="4">
    <source>
        <dbReference type="EMBL" id="BDR54494.1"/>
    </source>
</evidence>
<keyword evidence="1" id="KW-0742">SOS response</keyword>
<proteinExistence type="predicted"/>
<organism evidence="4 5">
    <name type="scientific">Bombiscardovia apis</name>
    <dbReference type="NCBI Taxonomy" id="2932182"/>
    <lineage>
        <taxon>Bacteria</taxon>
        <taxon>Bacillati</taxon>
        <taxon>Actinomycetota</taxon>
        <taxon>Actinomycetes</taxon>
        <taxon>Bifidobacteriales</taxon>
        <taxon>Bifidobacteriaceae</taxon>
        <taxon>Bombiscardovia</taxon>
    </lineage>
</organism>
<name>A0ABN6SEQ6_9BIFI</name>
<dbReference type="RefSeq" id="WP_317643505.1">
    <property type="nucleotide sequence ID" value="NZ_AP026800.1"/>
</dbReference>
<dbReference type="EMBL" id="AP026800">
    <property type="protein sequence ID" value="BDR54494.1"/>
    <property type="molecule type" value="Genomic_DNA"/>
</dbReference>
<protein>
    <recommendedName>
        <fullName evidence="3">Protein CR006 P-loop domain-containing protein</fullName>
    </recommendedName>
</protein>
<dbReference type="InterPro" id="IPR026866">
    <property type="entry name" value="CR006_AAA"/>
</dbReference>
<evidence type="ECO:0000256" key="1">
    <source>
        <dbReference type="ARBA" id="ARBA00023236"/>
    </source>
</evidence>
<evidence type="ECO:0000256" key="2">
    <source>
        <dbReference type="SAM" id="Coils"/>
    </source>
</evidence>
<feature type="coiled-coil region" evidence="2">
    <location>
        <begin position="93"/>
        <end position="120"/>
    </location>
</feature>
<keyword evidence="1" id="KW-0227">DNA damage</keyword>
<gene>
    <name evidence="4" type="ORF">KIMH_06050</name>
</gene>
<dbReference type="Gene3D" id="3.40.50.300">
    <property type="entry name" value="P-loop containing nucleotide triphosphate hydrolases"/>
    <property type="match status" value="1"/>
</dbReference>
<sequence>MNINKIQISAPFCFGNNPLMLDNLGKVNFVFAPNGSGKTTISNALAEQPKETEKRRRWGTAPTTLAIRVFNEAYKQQVMQERINGIFTLGKESQKVNEEIDGLTNTINEEKINREKLLKDIGEDAYGDSESSSFVGQLKELKNYATDTVFEQHKVIPQSVVSVIFKGFRNSKNRFFEEVSRRYKECNKKEFCVDGITWDLLNDKLRRLSADGKRCELSNISIKQVLSADDREIIETNYEITSKEGFAALIEQLNNADWVYAGRLYVEQTNGVCPFCQQEANDLSEELSRFFADNFASLSEKISETKDRVNNTMGSLRIQLTHLSESIKRDLEIDSEQFEKLIRDTNQILDQLSADLQEKLNHPTKAIEIKDVSELILNINDLIDDANIDIKRHNLLVDNAASAKSQIVDDGWSLFLSDSTVNVTMKQYEVNREQLEQRIEEARETIRQSESKEKEWLGKREKLQSSISNTTEVADRINNLLKVSGFDRFHLAEDHQAAGGYKIVRDNNDIAISTLSEGEKSFICFAYYWESLKGSFNPNETPEDVAAVIDDPISSLDSDVLFMVSSYIRSAALEAISGKGNIKQLIVLTHNVQFHKEAAYCSGTPKVEKRHYYRLYKSVDGYTVCKDDENVSQIRNTYQMLWESVVAAALAEDESEPLRIGVTNIVRRIVEGYFSFLGEEEKIVSHEEMSISEQRIIEMFGIWSNAGSHTIADDISQTIDIGSIKRFLALFQLYFTDRGQANHFNAMINASGGNQLLEKGGLFSGDGLLTFSK</sequence>
<accession>A0ABN6SEQ6</accession>
<evidence type="ECO:0000259" key="3">
    <source>
        <dbReference type="Pfam" id="PF13166"/>
    </source>
</evidence>
<dbReference type="Pfam" id="PF13166">
    <property type="entry name" value="AAA_13"/>
    <property type="match status" value="1"/>
</dbReference>
<reference evidence="4 5" key="1">
    <citation type="journal article" date="2023" name="Microbiol. Spectr.">
        <title>Symbiosis of Carpenter Bees with Uncharacterized Lactic Acid Bacteria Showing NAD Auxotrophy.</title>
        <authorList>
            <person name="Kawasaki S."/>
            <person name="Ozawa K."/>
            <person name="Mori T."/>
            <person name="Yamamoto A."/>
            <person name="Ito M."/>
            <person name="Ohkuma M."/>
            <person name="Sakamoto M."/>
            <person name="Matsutani M."/>
        </authorList>
    </citation>
    <scope>NUCLEOTIDE SEQUENCE [LARGE SCALE GENOMIC DNA]</scope>
    <source>
        <strain evidence="4 5">KimH</strain>
    </source>
</reference>
<evidence type="ECO:0000313" key="5">
    <source>
        <dbReference type="Proteomes" id="UP001321748"/>
    </source>
</evidence>
<dbReference type="PANTHER" id="PTHR32182:SF22">
    <property type="entry name" value="ATP-DEPENDENT ENDONUCLEASE, OLD FAMILY-RELATED"/>
    <property type="match status" value="1"/>
</dbReference>
<dbReference type="PANTHER" id="PTHR32182">
    <property type="entry name" value="DNA REPLICATION AND REPAIR PROTEIN RECF"/>
    <property type="match status" value="1"/>
</dbReference>
<dbReference type="InterPro" id="IPR027417">
    <property type="entry name" value="P-loop_NTPase"/>
</dbReference>